<feature type="region of interest" description="Disordered" evidence="1">
    <location>
        <begin position="116"/>
        <end position="159"/>
    </location>
</feature>
<name>A0A5B7EP95_PORTR</name>
<sequence length="159" mass="17817">MQCSRLSAGKMKRLEAEANPSSPRQTVTDEVTGEITERRTDLITAAQAYWTGYYLRFDIAEAPSREAGCGGRKQWQSFTDLHFETDVLLGKNYSYRGNSSLRKDRIWKANIREKGEGAEAARRDVWTDKHEEGANRAMSASPQDPALDDTLPVGPPHVT</sequence>
<dbReference type="EMBL" id="VSRR010003198">
    <property type="protein sequence ID" value="MPC35096.1"/>
    <property type="molecule type" value="Genomic_DNA"/>
</dbReference>
<reference evidence="2 3" key="1">
    <citation type="submission" date="2019-05" db="EMBL/GenBank/DDBJ databases">
        <title>Another draft genome of Portunus trituberculatus and its Hox gene families provides insights of decapod evolution.</title>
        <authorList>
            <person name="Jeong J.-H."/>
            <person name="Song I."/>
            <person name="Kim S."/>
            <person name="Choi T."/>
            <person name="Kim D."/>
            <person name="Ryu S."/>
            <person name="Kim W."/>
        </authorList>
    </citation>
    <scope>NUCLEOTIDE SEQUENCE [LARGE SCALE GENOMIC DNA]</scope>
    <source>
        <tissue evidence="2">Muscle</tissue>
    </source>
</reference>
<comment type="caution">
    <text evidence="2">The sequence shown here is derived from an EMBL/GenBank/DDBJ whole genome shotgun (WGS) entry which is preliminary data.</text>
</comment>
<dbReference type="Proteomes" id="UP000324222">
    <property type="component" value="Unassembled WGS sequence"/>
</dbReference>
<evidence type="ECO:0000313" key="3">
    <source>
        <dbReference type="Proteomes" id="UP000324222"/>
    </source>
</evidence>
<dbReference type="AlphaFoldDB" id="A0A5B7EP95"/>
<keyword evidence="3" id="KW-1185">Reference proteome</keyword>
<accession>A0A5B7EP95</accession>
<proteinExistence type="predicted"/>
<protein>
    <submittedName>
        <fullName evidence="2">Uncharacterized protein</fullName>
    </submittedName>
</protein>
<evidence type="ECO:0000256" key="1">
    <source>
        <dbReference type="SAM" id="MobiDB-lite"/>
    </source>
</evidence>
<organism evidence="2 3">
    <name type="scientific">Portunus trituberculatus</name>
    <name type="common">Swimming crab</name>
    <name type="synonym">Neptunus trituberculatus</name>
    <dbReference type="NCBI Taxonomy" id="210409"/>
    <lineage>
        <taxon>Eukaryota</taxon>
        <taxon>Metazoa</taxon>
        <taxon>Ecdysozoa</taxon>
        <taxon>Arthropoda</taxon>
        <taxon>Crustacea</taxon>
        <taxon>Multicrustacea</taxon>
        <taxon>Malacostraca</taxon>
        <taxon>Eumalacostraca</taxon>
        <taxon>Eucarida</taxon>
        <taxon>Decapoda</taxon>
        <taxon>Pleocyemata</taxon>
        <taxon>Brachyura</taxon>
        <taxon>Eubrachyura</taxon>
        <taxon>Portunoidea</taxon>
        <taxon>Portunidae</taxon>
        <taxon>Portuninae</taxon>
        <taxon>Portunus</taxon>
    </lineage>
</organism>
<feature type="compositionally biased region" description="Basic and acidic residues" evidence="1">
    <location>
        <begin position="116"/>
        <end position="134"/>
    </location>
</feature>
<gene>
    <name evidence="2" type="ORF">E2C01_028509</name>
</gene>
<evidence type="ECO:0000313" key="2">
    <source>
        <dbReference type="EMBL" id="MPC35096.1"/>
    </source>
</evidence>